<dbReference type="Proteomes" id="UP001175211">
    <property type="component" value="Unassembled WGS sequence"/>
</dbReference>
<dbReference type="Pfam" id="PF06201">
    <property type="entry name" value="PITH"/>
    <property type="match status" value="1"/>
</dbReference>
<dbReference type="PANTHER" id="PTHR12175">
    <property type="entry name" value="AD039 HT014 THIOREDOXIN FAMILY TRP26"/>
    <property type="match status" value="1"/>
</dbReference>
<dbReference type="GO" id="GO:0005737">
    <property type="term" value="C:cytoplasm"/>
    <property type="evidence" value="ECO:0007669"/>
    <property type="project" value="UniProtKB-ARBA"/>
</dbReference>
<evidence type="ECO:0000313" key="3">
    <source>
        <dbReference type="EMBL" id="KAK0455329.1"/>
    </source>
</evidence>
<dbReference type="SUPFAM" id="SSF49785">
    <property type="entry name" value="Galactose-binding domain-like"/>
    <property type="match status" value="1"/>
</dbReference>
<comment type="caution">
    <text evidence="3">The sequence shown here is derived from an EMBL/GenBank/DDBJ whole genome shotgun (WGS) entry which is preliminary data.</text>
</comment>
<dbReference type="InterPro" id="IPR045099">
    <property type="entry name" value="PITH1-like"/>
</dbReference>
<dbReference type="RefSeq" id="XP_060328839.1">
    <property type="nucleotide sequence ID" value="XM_060475700.1"/>
</dbReference>
<dbReference type="AlphaFoldDB" id="A0AA39N2U7"/>
<evidence type="ECO:0000313" key="4">
    <source>
        <dbReference type="Proteomes" id="UP001175211"/>
    </source>
</evidence>
<accession>A0AA39N2U7</accession>
<gene>
    <name evidence="3" type="ORF">EV420DRAFT_1621468</name>
</gene>
<comment type="similarity">
    <text evidence="1">Belongs to the PITHD1 family.</text>
</comment>
<protein>
    <submittedName>
        <fullName evidence="3">DUF1000-domain-containing protein</fullName>
    </submittedName>
</protein>
<dbReference type="Gene3D" id="2.60.120.470">
    <property type="entry name" value="PITH domain"/>
    <property type="match status" value="1"/>
</dbReference>
<dbReference type="InterPro" id="IPR010400">
    <property type="entry name" value="PITH_dom"/>
</dbReference>
<dbReference type="InterPro" id="IPR037047">
    <property type="entry name" value="PITH_dom_sf"/>
</dbReference>
<proteinExistence type="inferred from homology"/>
<sequence length="186" mass="20592">MSSSKDTGDVVLSLLAATSLLEFLDLQQLNCLNESAEHPFQSIVASKKRNATSAFLQSDADEQLLLNIAFNQAVRVRSIVIQSNELAAAPKKLKLVVNRSNVGFEELEDADEPDVAQVLELSEEEVKEGKQVALRFVRFQKVNSLHIFVVSNHGGEDETRIDKIDVFGVPVETTKDLSGLHQEHDH</sequence>
<organism evidence="3 4">
    <name type="scientific">Armillaria tabescens</name>
    <name type="common">Ringless honey mushroom</name>
    <name type="synonym">Agaricus tabescens</name>
    <dbReference type="NCBI Taxonomy" id="1929756"/>
    <lineage>
        <taxon>Eukaryota</taxon>
        <taxon>Fungi</taxon>
        <taxon>Dikarya</taxon>
        <taxon>Basidiomycota</taxon>
        <taxon>Agaricomycotina</taxon>
        <taxon>Agaricomycetes</taxon>
        <taxon>Agaricomycetidae</taxon>
        <taxon>Agaricales</taxon>
        <taxon>Marasmiineae</taxon>
        <taxon>Physalacriaceae</taxon>
        <taxon>Desarmillaria</taxon>
    </lineage>
</organism>
<feature type="domain" description="PITH" evidence="2">
    <location>
        <begin position="9"/>
        <end position="186"/>
    </location>
</feature>
<dbReference type="PROSITE" id="PS51532">
    <property type="entry name" value="PITH"/>
    <property type="match status" value="1"/>
</dbReference>
<evidence type="ECO:0000256" key="1">
    <source>
        <dbReference type="ARBA" id="ARBA00025788"/>
    </source>
</evidence>
<reference evidence="3" key="1">
    <citation type="submission" date="2023-06" db="EMBL/GenBank/DDBJ databases">
        <authorList>
            <consortium name="Lawrence Berkeley National Laboratory"/>
            <person name="Ahrendt S."/>
            <person name="Sahu N."/>
            <person name="Indic B."/>
            <person name="Wong-Bajracharya J."/>
            <person name="Merenyi Z."/>
            <person name="Ke H.-M."/>
            <person name="Monk M."/>
            <person name="Kocsube S."/>
            <person name="Drula E."/>
            <person name="Lipzen A."/>
            <person name="Balint B."/>
            <person name="Henrissat B."/>
            <person name="Andreopoulos B."/>
            <person name="Martin F.M."/>
            <person name="Harder C.B."/>
            <person name="Rigling D."/>
            <person name="Ford K.L."/>
            <person name="Foster G.D."/>
            <person name="Pangilinan J."/>
            <person name="Papanicolaou A."/>
            <person name="Barry K."/>
            <person name="LaButti K."/>
            <person name="Viragh M."/>
            <person name="Koriabine M."/>
            <person name="Yan M."/>
            <person name="Riley R."/>
            <person name="Champramary S."/>
            <person name="Plett K.L."/>
            <person name="Tsai I.J."/>
            <person name="Slot J."/>
            <person name="Sipos G."/>
            <person name="Plett J."/>
            <person name="Nagy L.G."/>
            <person name="Grigoriev I.V."/>
        </authorList>
    </citation>
    <scope>NUCLEOTIDE SEQUENCE</scope>
    <source>
        <strain evidence="3">CCBAS 213</strain>
    </source>
</reference>
<dbReference type="InterPro" id="IPR008979">
    <property type="entry name" value="Galactose-bd-like_sf"/>
</dbReference>
<dbReference type="PANTHER" id="PTHR12175:SF5">
    <property type="entry name" value="OS03G0795500 PROTEIN"/>
    <property type="match status" value="1"/>
</dbReference>
<dbReference type="GeneID" id="85359248"/>
<dbReference type="EMBL" id="JAUEPS010000026">
    <property type="protein sequence ID" value="KAK0455329.1"/>
    <property type="molecule type" value="Genomic_DNA"/>
</dbReference>
<keyword evidence="4" id="KW-1185">Reference proteome</keyword>
<evidence type="ECO:0000259" key="2">
    <source>
        <dbReference type="PROSITE" id="PS51532"/>
    </source>
</evidence>
<name>A0AA39N2U7_ARMTA</name>